<dbReference type="InterPro" id="IPR020845">
    <property type="entry name" value="AMP-binding_CS"/>
</dbReference>
<sequence length="2645" mass="287901">MLTKEEIRDELLGALKEIVGGRTEIAEDDNLLALGLESLPTMRLLAGWIKQGYRVSFGSFMRRPTVREWATMLAEAAPDAADAADAAEAPHDDGGSDAGSASAAKAPMAEAGEAEVGEAGEADLPAGDHEPFDLTDVQYAYWVGRGQSLQFGGVGTHGYVEVEAGRLDVARLQDSWTTILRAHPMLRSCYTGDGKQYVLPEPVNATVEVHDLTGLDDHSLQESLAGIRERLSHRLLAIDEGQVACLQVSRLSADRAIIHFDIDLLVCDVQSFQIILRDLAHHYATGEAPDVDPSWSFARYLAGKARENAAAIEQDRTYWRDRLEDLPAGPRLPLRRGADAGGDPRFVRRAHTFDMRTWEALRQVCETHGTTPSMVLLTAYARTVGQWSEDKRFLMAVPLFNRDPDPAIENVVADFTTLTLTSIDQTRPRTFIEDLRAIQDSFYEDVAHSRYSAVRVLRDLRTRREEQVLAPVVFSCNLGSPLVDEEFIDAFGQIGYMISQTPQVWIDLQVFSTVDGFMIICDALEQLFPEGLLDDFFGALVAEITAAVTHDLAILCPVDSPGVIARRRDRAEAATWRLPDTTLVAQVLAAAERYADRPALRTADGRVTTYRELVARARAVAAGLVAAGIGRGELAAVMVSRGPRQIIGALGVMMAGAAYVPISRQQPSERIAAILASPRIGHLLTDDDSGAWAGAPVRAVDIDRACAGADGAAATATAMTATAELPRLGPEDPAYVIYTSGTTGTPKGVEVSHGAAWNTVAEVNRRLGIGCQDKALGVSSFDFDLSVYDAFGMLTAGAELVTIPDESRRDAEAWLELVASEGITVWNSVPTLFEMLLAGAVGDSARLASLRHVLLSGDWIDVGLPARMRAVMPQGRILAMGGATEAAIWSNALEVPQEVPAVWASIPYGRPLARQAYRVVGPDGRDCPDYVAGELWIGGLGVATCYVDDPGLSGRKFVSSEGGRWYRTGDMGRFWHDGTIEFLGRTDNQVKLRGHRIELGEIEAACDALLPVERTVCVASQGRASTSLVAFAQFAPITAISPITASDGLGDEDSQWSGFDLASSIQPVLADERLRAAVDQDEALQRSYALQTMRRWEAELSELSELSAANDREHLSALRRTWRGRLAGEQGGAEQFPGRAGLNDTTGPADMDQIEQLDRFVAPFERAFVGATDAPTIAEFVQAPDFVPVEDFLASRPLGRLTHDALREVVGGLSRAHNGTVRILEVGARRPEESADYLRVAAPSSYVLADQSRHHLDLAAQRAPGLFEQLQLRASGDQGPTPRLLERADLVVCNQTLHQCADVDAMLREVRGLVKPRGLMVLVETTSASPLADISAAFIAGEHRDLRAGTGEMLLNAPQWSDALRRNGWNPLERVEVTDSMVLVVAARAGGDEPEPLPAAEYDRAAGLLSARLPEYMIPKRIMEISHFPLTGNGKVDREALAGLIPEEADDDGSPAAPISAVTALSATERRLAEIWDELLETSASADSDYFRLGGDSLMATRLRRAIEERFQVEFSLESIFDSPVLRDMAARIEELEEIAQIEGAASRAGVEAGLPPIAHGEDQFAPFPLTEVQQSYLIGSSGAVELGDVSSHCYFEMDTPVLDSSRLESSFNALVERHPMLRAVVCEDGLTQRFLPQVPHYEIACLRCAAPDGDQRVAAARDEMSHQRFDPTQWPCFDIRYVDRADGGRLLLSFDNLFIDGWSMFRLFREWKRVYEHGADSPASPTSLTDALPYLPYSFKDYVEASAELARSETHARDLAYWESSLESIHPAPQLPVSGLDPAGSSEFVRHEALVSAELWRAAKRRIRDEGLTDAVFLAEVYAEVLARYSEEPGLSINLTQFDRTRFAPEVDAIVGDFTSLSILSADTRCAVTFRDRAKALQRRMFSNLSHASVSGVAVERMLNKQRRAQVTMPVVFTCGLGVVEHTDDDSPYLGVIDYGLSQTPQVWMDLQVYEHHGGLMLNMDAVEAIFPSGMVDEMFRALVAAIEDLAGAPDLWRATTTTVASSFNEAAITELNDTDRVLPDGERTLLDLYLAGARAHPDRVAVVDATRSLTYSELDEESDRWAELVLAADPGPGGLVGILMGKSARQISAVIGVLKAGCAYLPLSIDHPPARNLGIIRDAGARVVLVDDDGEAPREVERECTVITAASAASAATVVVTADPAGSPASEADRDPEDPSVPAGPVAAAPGPDALAYVIYTSGTTGAPKGVAITHGAAVNTILDVNERLDVQPTDRVLALSQLNFDLSVYDMFGMFARGAALVLPSGQGRHDPEHWWEMVQTHRVTLWNSVPAFFSMYLEHLEHIEHIENLSARGPVDRSIRAVLLSGDWIPVDVAVRAEKCFSNCAVYGSGGATEASIWSNWYEISADDARSASVPYGRPLTNQRMYVLDSSLDDRPDLVPGDLHIAGRGLATGYWNDPAKTAHSFITHPRTGERLYRTGDRAMYGRDGNIIFLGRNDGQVKVNGYRIELGEIESVARRLPTVRDCAATIDKGIVLHVVANDGFTPEGLAEHLGSALPQYMQPRTTVVLDDLPRTWNGKIDRDRLRTAAVQNPVAVEGPRNERDARILGMLRSMLEVEEISIDDDFFGIGGDSLTAVHLANSIRREMSVQISIRDVFGYPTVRRLSDHIADSVGEDVDEGEI</sequence>
<dbReference type="Gene3D" id="1.10.1200.10">
    <property type="entry name" value="ACP-like"/>
    <property type="match status" value="3"/>
</dbReference>
<dbReference type="InterPro" id="IPR036736">
    <property type="entry name" value="ACP-like_sf"/>
</dbReference>
<evidence type="ECO:0000259" key="11">
    <source>
        <dbReference type="PROSITE" id="PS50075"/>
    </source>
</evidence>
<keyword evidence="6" id="KW-0597">Phosphoprotein</keyword>
<protein>
    <recommendedName>
        <fullName evidence="4">Phenyloxazoline synthase MbtB</fullName>
    </recommendedName>
    <alternativeName>
        <fullName evidence="9">Mycobactin synthetase protein B</fullName>
    </alternativeName>
</protein>
<dbReference type="Proteomes" id="UP000002941">
    <property type="component" value="Unassembled WGS sequence"/>
</dbReference>
<evidence type="ECO:0000256" key="8">
    <source>
        <dbReference type="ARBA" id="ARBA00022737"/>
    </source>
</evidence>
<dbReference type="InterPro" id="IPR025110">
    <property type="entry name" value="AMP-bd_C"/>
</dbReference>
<dbReference type="InterPro" id="IPR013217">
    <property type="entry name" value="Methyltransf_12"/>
</dbReference>
<dbReference type="GO" id="GO:0009403">
    <property type="term" value="P:toxin biosynthetic process"/>
    <property type="evidence" value="ECO:0007669"/>
    <property type="project" value="UniProtKB-ARBA"/>
</dbReference>
<dbReference type="PROSITE" id="PS00455">
    <property type="entry name" value="AMP_BINDING"/>
    <property type="match status" value="2"/>
</dbReference>
<feature type="domain" description="Carrier" evidence="11">
    <location>
        <begin position="1"/>
        <end position="77"/>
    </location>
</feature>
<dbReference type="Pfam" id="PF08242">
    <property type="entry name" value="Methyltransf_12"/>
    <property type="match status" value="1"/>
</dbReference>
<organism evidence="12 13">
    <name type="scientific">Actinomyces massiliensis F0489</name>
    <dbReference type="NCBI Taxonomy" id="1125718"/>
    <lineage>
        <taxon>Bacteria</taxon>
        <taxon>Bacillati</taxon>
        <taxon>Actinomycetota</taxon>
        <taxon>Actinomycetes</taxon>
        <taxon>Actinomycetales</taxon>
        <taxon>Actinomycetaceae</taxon>
        <taxon>Actinomyces</taxon>
    </lineage>
</organism>
<dbReference type="SUPFAM" id="SSF56801">
    <property type="entry name" value="Acetyl-CoA synthetase-like"/>
    <property type="match status" value="2"/>
</dbReference>
<dbReference type="PATRIC" id="fig|1125718.3.peg.1679"/>
<dbReference type="InterPro" id="IPR057737">
    <property type="entry name" value="Condensation_MtbB-like"/>
</dbReference>
<dbReference type="FunFam" id="3.30.559.10:FF:000023">
    <property type="entry name" value="Non-ribosomal peptide synthetase"/>
    <property type="match status" value="1"/>
</dbReference>
<dbReference type="eggNOG" id="COG1020">
    <property type="taxonomic scope" value="Bacteria"/>
</dbReference>
<dbReference type="SUPFAM" id="SSF47336">
    <property type="entry name" value="ACP-like"/>
    <property type="match status" value="3"/>
</dbReference>
<dbReference type="SUPFAM" id="SSF53335">
    <property type="entry name" value="S-adenosyl-L-methionine-dependent methyltransferases"/>
    <property type="match status" value="1"/>
</dbReference>
<dbReference type="GO" id="GO:0043041">
    <property type="term" value="P:amino acid activation for nonribosomal peptide biosynthetic process"/>
    <property type="evidence" value="ECO:0007669"/>
    <property type="project" value="TreeGrafter"/>
</dbReference>
<dbReference type="Pfam" id="PF13193">
    <property type="entry name" value="AMP-binding_C"/>
    <property type="match status" value="1"/>
</dbReference>
<accession>J0X3R1</accession>
<feature type="compositionally biased region" description="Low complexity" evidence="10">
    <location>
        <begin position="98"/>
        <end position="111"/>
    </location>
</feature>
<evidence type="ECO:0000256" key="9">
    <source>
        <dbReference type="ARBA" id="ARBA00033440"/>
    </source>
</evidence>
<dbReference type="Gene3D" id="3.40.50.12780">
    <property type="entry name" value="N-terminal domain of ligase-like"/>
    <property type="match status" value="2"/>
</dbReference>
<dbReference type="PROSITE" id="PS50075">
    <property type="entry name" value="CARRIER"/>
    <property type="match status" value="3"/>
</dbReference>
<feature type="region of interest" description="Disordered" evidence="10">
    <location>
        <begin position="2165"/>
        <end position="2188"/>
    </location>
</feature>
<feature type="region of interest" description="Disordered" evidence="10">
    <location>
        <begin position="81"/>
        <end position="129"/>
    </location>
</feature>
<keyword evidence="7" id="KW-0436">Ligase</keyword>
<dbReference type="PROSITE" id="PS00012">
    <property type="entry name" value="PHOSPHOPANTETHEINE"/>
    <property type="match status" value="2"/>
</dbReference>
<dbReference type="Gene3D" id="3.30.300.30">
    <property type="match status" value="3"/>
</dbReference>
<dbReference type="OrthoDB" id="2472181at2"/>
<dbReference type="PANTHER" id="PTHR45527:SF10">
    <property type="entry name" value="PYOCHELIN SYNTHASE PCHF"/>
    <property type="match status" value="1"/>
</dbReference>
<reference evidence="12 13" key="1">
    <citation type="submission" date="2012-05" db="EMBL/GenBank/DDBJ databases">
        <authorList>
            <person name="Harkins D.M."/>
            <person name="Madupu R."/>
            <person name="Durkin A.S."/>
            <person name="Torralba M."/>
            <person name="Methe B."/>
            <person name="Sutton G.G."/>
            <person name="Nelson K.E."/>
        </authorList>
    </citation>
    <scope>NUCLEOTIDE SEQUENCE [LARGE SCALE GENOMIC DNA]</scope>
    <source>
        <strain evidence="12 13">F0489</strain>
    </source>
</reference>
<evidence type="ECO:0000256" key="5">
    <source>
        <dbReference type="ARBA" id="ARBA00022450"/>
    </source>
</evidence>
<proteinExistence type="inferred from homology"/>
<dbReference type="GO" id="GO:0005737">
    <property type="term" value="C:cytoplasm"/>
    <property type="evidence" value="ECO:0007669"/>
    <property type="project" value="TreeGrafter"/>
</dbReference>
<dbReference type="InterPro" id="IPR020806">
    <property type="entry name" value="PKS_PP-bd"/>
</dbReference>
<dbReference type="InterPro" id="IPR045851">
    <property type="entry name" value="AMP-bd_C_sf"/>
</dbReference>
<dbReference type="Pfam" id="PF00550">
    <property type="entry name" value="PP-binding"/>
    <property type="match status" value="2"/>
</dbReference>
<dbReference type="GO" id="GO:0016874">
    <property type="term" value="F:ligase activity"/>
    <property type="evidence" value="ECO:0007669"/>
    <property type="project" value="UniProtKB-KW"/>
</dbReference>
<dbReference type="InterPro" id="IPR042099">
    <property type="entry name" value="ANL_N_sf"/>
</dbReference>
<name>J0X3R1_9ACTO</name>
<dbReference type="SUPFAM" id="SSF52777">
    <property type="entry name" value="CoA-dependent acyltransferases"/>
    <property type="match status" value="4"/>
</dbReference>
<dbReference type="GO" id="GO:0031177">
    <property type="term" value="F:phosphopantetheine binding"/>
    <property type="evidence" value="ECO:0007669"/>
    <property type="project" value="InterPro"/>
</dbReference>
<dbReference type="InterPro" id="IPR000873">
    <property type="entry name" value="AMP-dep_synth/lig_dom"/>
</dbReference>
<evidence type="ECO:0000313" key="13">
    <source>
        <dbReference type="Proteomes" id="UP000002941"/>
    </source>
</evidence>
<evidence type="ECO:0000256" key="4">
    <source>
        <dbReference type="ARBA" id="ARBA00016743"/>
    </source>
</evidence>
<dbReference type="NCBIfam" id="TIGR01733">
    <property type="entry name" value="AA-adenyl-dom"/>
    <property type="match status" value="2"/>
</dbReference>
<dbReference type="InterPro" id="IPR029063">
    <property type="entry name" value="SAM-dependent_MTases_sf"/>
</dbReference>
<feature type="compositionally biased region" description="Acidic residues" evidence="10">
    <location>
        <begin position="112"/>
        <end position="121"/>
    </location>
</feature>
<dbReference type="Pfam" id="PF00668">
    <property type="entry name" value="Condensation"/>
    <property type="match status" value="2"/>
</dbReference>
<dbReference type="SMART" id="SM01294">
    <property type="entry name" value="PKS_PP_betabranch"/>
    <property type="match status" value="1"/>
</dbReference>
<dbReference type="Gene3D" id="3.40.50.150">
    <property type="entry name" value="Vaccinia Virus protein VP39"/>
    <property type="match status" value="1"/>
</dbReference>
<dbReference type="GO" id="GO:0000036">
    <property type="term" value="F:acyl carrier activity"/>
    <property type="evidence" value="ECO:0007669"/>
    <property type="project" value="TreeGrafter"/>
</dbReference>
<comment type="caution">
    <text evidence="12">The sequence shown here is derived from an EMBL/GenBank/DDBJ whole genome shotgun (WGS) entry which is preliminary data.</text>
</comment>
<dbReference type="InterPro" id="IPR001242">
    <property type="entry name" value="Condensation_dom"/>
</dbReference>
<comment type="pathway">
    <text evidence="2">Siderophore biosynthesis; mycobactin biosynthesis.</text>
</comment>
<gene>
    <name evidence="12" type="ORF">HMPREF1318_1862</name>
</gene>
<dbReference type="EMBL" id="AKFT01000128">
    <property type="protein sequence ID" value="EJF43261.1"/>
    <property type="molecule type" value="Genomic_DNA"/>
</dbReference>
<comment type="similarity">
    <text evidence="3">Belongs to the ATP-dependent AMP-binding enzyme family. MbtB subfamily.</text>
</comment>
<dbReference type="Gene3D" id="3.30.559.30">
    <property type="entry name" value="Nonribosomal peptide synthetase, condensation domain"/>
    <property type="match status" value="2"/>
</dbReference>
<keyword evidence="5" id="KW-0596">Phosphopantetheine</keyword>
<evidence type="ECO:0000256" key="10">
    <source>
        <dbReference type="SAM" id="MobiDB-lite"/>
    </source>
</evidence>
<evidence type="ECO:0000313" key="12">
    <source>
        <dbReference type="EMBL" id="EJF43261.1"/>
    </source>
</evidence>
<dbReference type="Gene3D" id="3.30.559.10">
    <property type="entry name" value="Chloramphenicol acetyltransferase-like domain"/>
    <property type="match status" value="2"/>
</dbReference>
<dbReference type="CDD" id="cd19535">
    <property type="entry name" value="Cyc_NRPS"/>
    <property type="match status" value="2"/>
</dbReference>
<evidence type="ECO:0000256" key="2">
    <source>
        <dbReference type="ARBA" id="ARBA00005102"/>
    </source>
</evidence>
<dbReference type="InterPro" id="IPR009081">
    <property type="entry name" value="PP-bd_ACP"/>
</dbReference>
<dbReference type="Pfam" id="PF00501">
    <property type="entry name" value="AMP-binding"/>
    <property type="match status" value="2"/>
</dbReference>
<comment type="cofactor">
    <cofactor evidence="1">
        <name>pantetheine 4'-phosphate</name>
        <dbReference type="ChEBI" id="CHEBI:47942"/>
    </cofactor>
</comment>
<keyword evidence="13" id="KW-1185">Reference proteome</keyword>
<dbReference type="PANTHER" id="PTHR45527">
    <property type="entry name" value="NONRIBOSOMAL PEPTIDE SYNTHETASE"/>
    <property type="match status" value="1"/>
</dbReference>
<evidence type="ECO:0000256" key="6">
    <source>
        <dbReference type="ARBA" id="ARBA00022553"/>
    </source>
</evidence>
<evidence type="ECO:0000256" key="1">
    <source>
        <dbReference type="ARBA" id="ARBA00001957"/>
    </source>
</evidence>
<dbReference type="RefSeq" id="WP_008731897.1">
    <property type="nucleotide sequence ID" value="NZ_AKFT01000128.1"/>
</dbReference>
<feature type="domain" description="Carrier" evidence="11">
    <location>
        <begin position="1463"/>
        <end position="1537"/>
    </location>
</feature>
<evidence type="ECO:0000256" key="3">
    <source>
        <dbReference type="ARBA" id="ARBA00007380"/>
    </source>
</evidence>
<keyword evidence="8" id="KW-0677">Repeat</keyword>
<dbReference type="InterPro" id="IPR023213">
    <property type="entry name" value="CAT-like_dom_sf"/>
</dbReference>
<feature type="domain" description="Carrier" evidence="11">
    <location>
        <begin position="2561"/>
        <end position="2636"/>
    </location>
</feature>
<dbReference type="InterPro" id="IPR006162">
    <property type="entry name" value="Ppantetheine_attach_site"/>
</dbReference>
<dbReference type="InterPro" id="IPR010071">
    <property type="entry name" value="AA_adenyl_dom"/>
</dbReference>
<dbReference type="SMART" id="SM00823">
    <property type="entry name" value="PKS_PP"/>
    <property type="match status" value="2"/>
</dbReference>
<evidence type="ECO:0000256" key="7">
    <source>
        <dbReference type="ARBA" id="ARBA00022598"/>
    </source>
</evidence>